<evidence type="ECO:0000256" key="2">
    <source>
        <dbReference type="ARBA" id="ARBA00023125"/>
    </source>
</evidence>
<dbReference type="Gene3D" id="1.10.10.10">
    <property type="entry name" value="Winged helix-like DNA-binding domain superfamily/Winged helix DNA-binding domain"/>
    <property type="match status" value="1"/>
</dbReference>
<evidence type="ECO:0000313" key="6">
    <source>
        <dbReference type="Proteomes" id="UP000278162"/>
    </source>
</evidence>
<evidence type="ECO:0000313" key="5">
    <source>
        <dbReference type="EMBL" id="RNF90111.1"/>
    </source>
</evidence>
<reference evidence="5 6" key="1">
    <citation type="submission" date="2018-10" db="EMBL/GenBank/DDBJ databases">
        <title>An outbreak of IMP-63 producing strain in France.</title>
        <authorList>
            <person name="Bour M."/>
            <person name="Liapis E."/>
            <person name="Plesiat P."/>
        </authorList>
    </citation>
    <scope>NUCLEOTIDE SEQUENCE [LARGE SCALE GENOMIC DNA]</scope>
    <source>
        <strain evidence="5 6">12917</strain>
    </source>
</reference>
<comment type="caution">
    <text evidence="5">The sequence shown here is derived from an EMBL/GenBank/DDBJ whole genome shotgun (WGS) entry which is preliminary data.</text>
</comment>
<keyword evidence="3" id="KW-0804">Transcription</keyword>
<dbReference type="Pfam" id="PF00196">
    <property type="entry name" value="GerE"/>
    <property type="match status" value="1"/>
</dbReference>
<feature type="domain" description="HTH luxR-type" evidence="4">
    <location>
        <begin position="287"/>
        <end position="352"/>
    </location>
</feature>
<dbReference type="InterPro" id="IPR000792">
    <property type="entry name" value="Tscrpt_reg_LuxR_C"/>
</dbReference>
<name>A0A3M8T927_PSEPU</name>
<dbReference type="PRINTS" id="PR00038">
    <property type="entry name" value="HTHLUXR"/>
</dbReference>
<dbReference type="PROSITE" id="PS00622">
    <property type="entry name" value="HTH_LUXR_1"/>
    <property type="match status" value="1"/>
</dbReference>
<dbReference type="CDD" id="cd06170">
    <property type="entry name" value="LuxR_C_like"/>
    <property type="match status" value="1"/>
</dbReference>
<dbReference type="GO" id="GO:0006355">
    <property type="term" value="P:regulation of DNA-templated transcription"/>
    <property type="evidence" value="ECO:0007669"/>
    <property type="project" value="InterPro"/>
</dbReference>
<gene>
    <name evidence="5" type="ORF">EFK07_10410</name>
</gene>
<accession>A0A3M8T927</accession>
<dbReference type="PANTHER" id="PTHR44688">
    <property type="entry name" value="DNA-BINDING TRANSCRIPTIONAL ACTIVATOR DEVR_DOSR"/>
    <property type="match status" value="1"/>
</dbReference>
<dbReference type="SMART" id="SM00421">
    <property type="entry name" value="HTH_LUXR"/>
    <property type="match status" value="1"/>
</dbReference>
<dbReference type="PROSITE" id="PS50043">
    <property type="entry name" value="HTH_LUXR_2"/>
    <property type="match status" value="1"/>
</dbReference>
<organism evidence="5 6">
    <name type="scientific">Pseudomonas putida</name>
    <name type="common">Arthrobacter siderocapsulatus</name>
    <dbReference type="NCBI Taxonomy" id="303"/>
    <lineage>
        <taxon>Bacteria</taxon>
        <taxon>Pseudomonadati</taxon>
        <taxon>Pseudomonadota</taxon>
        <taxon>Gammaproteobacteria</taxon>
        <taxon>Pseudomonadales</taxon>
        <taxon>Pseudomonadaceae</taxon>
        <taxon>Pseudomonas</taxon>
    </lineage>
</organism>
<sequence>MPWVSCRADPRSAEIVLANVPLPVTFDRIAALIAAIGTGQFYDRVLALLGTLVDCERRLVIKYSRFAAPEFLVNESLDEESTRNYLGWLYRLDPLLRLVSEGNVPAVTTFAQMRSEDRSNAFYDEIFKSGKIFDELVLFLEAPGGAYIAFCFDHGSRLATPEEIAAFSAVEPVVAEAHRLHVQNAIAGGLGSIYGDRRVGVLVTDAGGQAIYRNSAWEATVADEQCADLVRLAFSVGQREPSHWHEHVLHWEYLDLDIAQVRSSRILFLESHAPGYLKTDIETALAAFCSQYRLSHRERQIVEKTMLGYPTSLIAEKLELSAGTIKNYKQRLYLKLDITSEREIFSLFMSHLLGHL</sequence>
<dbReference type="PANTHER" id="PTHR44688:SF16">
    <property type="entry name" value="DNA-BINDING TRANSCRIPTIONAL ACTIVATOR DEVR_DOSR"/>
    <property type="match status" value="1"/>
</dbReference>
<dbReference type="InterPro" id="IPR036388">
    <property type="entry name" value="WH-like_DNA-bd_sf"/>
</dbReference>
<keyword evidence="2" id="KW-0238">DNA-binding</keyword>
<evidence type="ECO:0000259" key="4">
    <source>
        <dbReference type="PROSITE" id="PS50043"/>
    </source>
</evidence>
<dbReference type="EMBL" id="RJAI01000024">
    <property type="protein sequence ID" value="RNF90111.1"/>
    <property type="molecule type" value="Genomic_DNA"/>
</dbReference>
<evidence type="ECO:0000256" key="3">
    <source>
        <dbReference type="ARBA" id="ARBA00023163"/>
    </source>
</evidence>
<dbReference type="GO" id="GO:0003677">
    <property type="term" value="F:DNA binding"/>
    <property type="evidence" value="ECO:0007669"/>
    <property type="project" value="UniProtKB-KW"/>
</dbReference>
<dbReference type="InterPro" id="IPR016032">
    <property type="entry name" value="Sig_transdc_resp-reg_C-effctor"/>
</dbReference>
<proteinExistence type="predicted"/>
<dbReference type="SUPFAM" id="SSF46894">
    <property type="entry name" value="C-terminal effector domain of the bipartite response regulators"/>
    <property type="match status" value="1"/>
</dbReference>
<keyword evidence="1" id="KW-0805">Transcription regulation</keyword>
<protein>
    <submittedName>
        <fullName evidence="5">LuxR family transcriptional regulator</fullName>
    </submittedName>
</protein>
<dbReference type="AlphaFoldDB" id="A0A3M8T927"/>
<evidence type="ECO:0000256" key="1">
    <source>
        <dbReference type="ARBA" id="ARBA00023015"/>
    </source>
</evidence>
<dbReference type="Proteomes" id="UP000278162">
    <property type="component" value="Unassembled WGS sequence"/>
</dbReference>